<feature type="compositionally biased region" description="Basic and acidic residues" evidence="1">
    <location>
        <begin position="313"/>
        <end position="333"/>
    </location>
</feature>
<feature type="compositionally biased region" description="Basic and acidic residues" evidence="1">
    <location>
        <begin position="126"/>
        <end position="153"/>
    </location>
</feature>
<feature type="region of interest" description="Disordered" evidence="1">
    <location>
        <begin position="15"/>
        <end position="34"/>
    </location>
</feature>
<feature type="region of interest" description="Disordered" evidence="1">
    <location>
        <begin position="266"/>
        <end position="340"/>
    </location>
</feature>
<accession>A0A8J9VB34</accession>
<feature type="compositionally biased region" description="Basic and acidic residues" evidence="1">
    <location>
        <begin position="15"/>
        <end position="24"/>
    </location>
</feature>
<evidence type="ECO:0000313" key="2">
    <source>
        <dbReference type="EMBL" id="CAH1233223.1"/>
    </source>
</evidence>
<gene>
    <name evidence="2" type="primary">Hypp653</name>
    <name evidence="2" type="ORF">BLAG_LOCUS2059</name>
</gene>
<dbReference type="AlphaFoldDB" id="A0A8J9VB34"/>
<dbReference type="EMBL" id="OV696686">
    <property type="protein sequence ID" value="CAH1233223.1"/>
    <property type="molecule type" value="Genomic_DNA"/>
</dbReference>
<keyword evidence="3" id="KW-1185">Reference proteome</keyword>
<feature type="compositionally biased region" description="Basic and acidic residues" evidence="1">
    <location>
        <begin position="266"/>
        <end position="279"/>
    </location>
</feature>
<dbReference type="Proteomes" id="UP000838412">
    <property type="component" value="Chromosome 1"/>
</dbReference>
<feature type="region of interest" description="Disordered" evidence="1">
    <location>
        <begin position="126"/>
        <end position="154"/>
    </location>
</feature>
<evidence type="ECO:0000256" key="1">
    <source>
        <dbReference type="SAM" id="MobiDB-lite"/>
    </source>
</evidence>
<sequence>MSDIGDTVLFYISDEDHYSPKAEAQDSDNEDSGTQTLYRVNDIEEGLRQFERERHGEVTDQPKFPTKGVEPISIPEMVTKDALVDEKLEAPPNDTDRLYTVEDILEALETEDGHLSLKEKQEKKISLRREESKKTVKAMRDGCRKRMKEEERRIRKQTWRKYSLDSLNSGKMSAALSGEKQGLVDKQGDKEKLSDRLPQLDRDKQEQMTESDDKKVNPVSDAEKKMVNKAAASPVHDNMGDVSESLINATHSIVDDRRRYVRQAHSEYPEKKGKHEHGNGIRPSTPLCKLAGTSSESSDVRLTTDGVPSNDGRVMDSDSHDRLSSEDSDKSGHEQNIGGANLNARGKVRRLFDGFRRVCRLLFCIADTSGSEE</sequence>
<feature type="region of interest" description="Disordered" evidence="1">
    <location>
        <begin position="166"/>
        <end position="226"/>
    </location>
</feature>
<evidence type="ECO:0000313" key="3">
    <source>
        <dbReference type="Proteomes" id="UP000838412"/>
    </source>
</evidence>
<feature type="compositionally biased region" description="Polar residues" evidence="1">
    <location>
        <begin position="292"/>
        <end position="301"/>
    </location>
</feature>
<name>A0A8J9VB34_BRALA</name>
<organism evidence="2 3">
    <name type="scientific">Branchiostoma lanceolatum</name>
    <name type="common">Common lancelet</name>
    <name type="synonym">Amphioxus lanceolatum</name>
    <dbReference type="NCBI Taxonomy" id="7740"/>
    <lineage>
        <taxon>Eukaryota</taxon>
        <taxon>Metazoa</taxon>
        <taxon>Chordata</taxon>
        <taxon>Cephalochordata</taxon>
        <taxon>Leptocardii</taxon>
        <taxon>Amphioxiformes</taxon>
        <taxon>Branchiostomatidae</taxon>
        <taxon>Branchiostoma</taxon>
    </lineage>
</organism>
<dbReference type="OrthoDB" id="10008017at2759"/>
<protein>
    <submittedName>
        <fullName evidence="2">Hypp653 protein</fullName>
    </submittedName>
</protein>
<feature type="region of interest" description="Disordered" evidence="1">
    <location>
        <begin position="53"/>
        <end position="72"/>
    </location>
</feature>
<reference evidence="2" key="1">
    <citation type="submission" date="2022-01" db="EMBL/GenBank/DDBJ databases">
        <authorList>
            <person name="Braso-Vives M."/>
        </authorList>
    </citation>
    <scope>NUCLEOTIDE SEQUENCE</scope>
</reference>
<feature type="compositionally biased region" description="Basic and acidic residues" evidence="1">
    <location>
        <begin position="182"/>
        <end position="226"/>
    </location>
</feature>
<proteinExistence type="predicted"/>